<sequence length="211" mass="25071">GGNLNTNSGDNINNSKNNKKDIYCVNKILDKAGQLLNHVDGILNLMDQYFDTKKNQYLGMAYQRLDKTEEHIYTILQYLNETNQCFFNIICQNQHINLTKNQNQSQNIDLTKNQNNNVNENQCLDMTESQHLSQYLSQYLNMTEVRYNNMMNQFFDIVNRFLNIKDKYEYVMEIHGPVLKVYRQEDFFNVFWGTEVTIDDQDELLYLKENI</sequence>
<comment type="caution">
    <text evidence="1">The sequence shown here is derived from an EMBL/GenBank/DDBJ whole genome shotgun (WGS) entry which is preliminary data.</text>
</comment>
<gene>
    <name evidence="1" type="ORF">AMORRO_LOCUS13206</name>
</gene>
<evidence type="ECO:0000313" key="2">
    <source>
        <dbReference type="Proteomes" id="UP000789342"/>
    </source>
</evidence>
<reference evidence="1" key="1">
    <citation type="submission" date="2021-06" db="EMBL/GenBank/DDBJ databases">
        <authorList>
            <person name="Kallberg Y."/>
            <person name="Tangrot J."/>
            <person name="Rosling A."/>
        </authorList>
    </citation>
    <scope>NUCLEOTIDE SEQUENCE</scope>
    <source>
        <strain evidence="1">CL551</strain>
    </source>
</reference>
<feature type="non-terminal residue" evidence="1">
    <location>
        <position position="1"/>
    </location>
</feature>
<dbReference type="Proteomes" id="UP000789342">
    <property type="component" value="Unassembled WGS sequence"/>
</dbReference>
<evidence type="ECO:0000313" key="1">
    <source>
        <dbReference type="EMBL" id="CAG8718898.1"/>
    </source>
</evidence>
<proteinExistence type="predicted"/>
<protein>
    <submittedName>
        <fullName evidence="1">10265_t:CDS:1</fullName>
    </submittedName>
</protein>
<dbReference type="EMBL" id="CAJVPV010021749">
    <property type="protein sequence ID" value="CAG8718898.1"/>
    <property type="molecule type" value="Genomic_DNA"/>
</dbReference>
<organism evidence="1 2">
    <name type="scientific">Acaulospora morrowiae</name>
    <dbReference type="NCBI Taxonomy" id="94023"/>
    <lineage>
        <taxon>Eukaryota</taxon>
        <taxon>Fungi</taxon>
        <taxon>Fungi incertae sedis</taxon>
        <taxon>Mucoromycota</taxon>
        <taxon>Glomeromycotina</taxon>
        <taxon>Glomeromycetes</taxon>
        <taxon>Diversisporales</taxon>
        <taxon>Acaulosporaceae</taxon>
        <taxon>Acaulospora</taxon>
    </lineage>
</organism>
<dbReference type="AlphaFoldDB" id="A0A9N9I3D9"/>
<accession>A0A9N9I3D9</accession>
<name>A0A9N9I3D9_9GLOM</name>
<keyword evidence="2" id="KW-1185">Reference proteome</keyword>